<evidence type="ECO:0000313" key="3">
    <source>
        <dbReference type="Proteomes" id="UP001152300"/>
    </source>
</evidence>
<dbReference type="Proteomes" id="UP001152300">
    <property type="component" value="Unassembled WGS sequence"/>
</dbReference>
<feature type="region of interest" description="Disordered" evidence="1">
    <location>
        <begin position="54"/>
        <end position="76"/>
    </location>
</feature>
<dbReference type="InterPro" id="IPR032675">
    <property type="entry name" value="LRR_dom_sf"/>
</dbReference>
<comment type="caution">
    <text evidence="2">The sequence shown here is derived from an EMBL/GenBank/DDBJ whole genome shotgun (WGS) entry which is preliminary data.</text>
</comment>
<name>A0A9X0DLT2_9HELO</name>
<keyword evidence="3" id="KW-1185">Reference proteome</keyword>
<reference evidence="2" key="1">
    <citation type="submission" date="2022-11" db="EMBL/GenBank/DDBJ databases">
        <title>Genome Resource of Sclerotinia nivalis Strain SnTB1, a Plant Pathogen Isolated from American Ginseng.</title>
        <authorList>
            <person name="Fan S."/>
        </authorList>
    </citation>
    <scope>NUCLEOTIDE SEQUENCE</scope>
    <source>
        <strain evidence="2">SnTB1</strain>
    </source>
</reference>
<dbReference type="PANTHER" id="PTHR42057">
    <property type="entry name" value="F-BOX DOMAIN PROTEIN (AFU_ORTHOLOGUE AFUA_4G00200)"/>
    <property type="match status" value="1"/>
</dbReference>
<dbReference type="EMBL" id="JAPEIS010000003">
    <property type="protein sequence ID" value="KAJ8067789.1"/>
    <property type="molecule type" value="Genomic_DNA"/>
</dbReference>
<evidence type="ECO:0000256" key="1">
    <source>
        <dbReference type="SAM" id="MobiDB-lite"/>
    </source>
</evidence>
<feature type="region of interest" description="Disordered" evidence="1">
    <location>
        <begin position="442"/>
        <end position="488"/>
    </location>
</feature>
<evidence type="ECO:0008006" key="4">
    <source>
        <dbReference type="Google" id="ProtNLM"/>
    </source>
</evidence>
<feature type="compositionally biased region" description="Basic and acidic residues" evidence="1">
    <location>
        <begin position="59"/>
        <end position="69"/>
    </location>
</feature>
<accession>A0A9X0DLT2</accession>
<evidence type="ECO:0000313" key="2">
    <source>
        <dbReference type="EMBL" id="KAJ8067789.1"/>
    </source>
</evidence>
<dbReference type="OrthoDB" id="3140657at2759"/>
<dbReference type="AlphaFoldDB" id="A0A9X0DLT2"/>
<proteinExistence type="predicted"/>
<dbReference type="SUPFAM" id="SSF52058">
    <property type="entry name" value="L domain-like"/>
    <property type="match status" value="1"/>
</dbReference>
<dbReference type="PANTHER" id="PTHR42057:SF2">
    <property type="entry name" value="F-BOX DOMAIN PROTEIN (AFU_ORTHOLOGUE AFUA_4G00200)-RELATED"/>
    <property type="match status" value="1"/>
</dbReference>
<gene>
    <name evidence="2" type="ORF">OCU04_003386</name>
</gene>
<organism evidence="2 3">
    <name type="scientific">Sclerotinia nivalis</name>
    <dbReference type="NCBI Taxonomy" id="352851"/>
    <lineage>
        <taxon>Eukaryota</taxon>
        <taxon>Fungi</taxon>
        <taxon>Dikarya</taxon>
        <taxon>Ascomycota</taxon>
        <taxon>Pezizomycotina</taxon>
        <taxon>Leotiomycetes</taxon>
        <taxon>Helotiales</taxon>
        <taxon>Sclerotiniaceae</taxon>
        <taxon>Sclerotinia</taxon>
    </lineage>
</organism>
<sequence length="488" mass="56460">MNKIQVELVRLIIEKVEDTSDLENLRLVSKFLSIQATRELFSYCSVNLEDIGSEEDDDERKNVDGKEGDGAADETVSTIPQTRLERILDVPHLKQAIRTIRYITNRTPNLSIEEWNEYGHFENEFTAPRRKLVGKCNRFPKLTTVEVEFAQMCYHCDEGDERSFYAVRVPDSHEYRTAFLKKLFASLNSSQYPTPCLNTISLKNLQNVNDSSLTTSEDFLAVLKRITNLRLRVVTEYDEAFPGSSWFFPEMHNFFAELPSTWLAPCAENLKFLTIHCDQLWGYFPRCDWRGVHFPRLEKLELGNYSFSHDWQLDWIISHGKTLEVLTLDACPMLSVVRQFGNLDEENYAVQPTAGLDERKTWHYRTKWSDYYLRMQSDLPKLRVLKIGTGKWHNGENFDGAEMRLAEKSGETGVYWSFYPQNPQPAYPYTYFKRGFGPSPWFDKDDVPADGGEEETGTTNPPELDTTSQAERDQFGYDGESSSMELLS</sequence>
<dbReference type="Gene3D" id="3.80.10.10">
    <property type="entry name" value="Ribonuclease Inhibitor"/>
    <property type="match status" value="1"/>
</dbReference>
<protein>
    <recommendedName>
        <fullName evidence="4">F-box domain-containing protein</fullName>
    </recommendedName>
</protein>